<organism evidence="1">
    <name type="scientific">Siphoviridae sp. ct43U4</name>
    <dbReference type="NCBI Taxonomy" id="2826285"/>
    <lineage>
        <taxon>Viruses</taxon>
        <taxon>Duplodnaviria</taxon>
        <taxon>Heunggongvirae</taxon>
        <taxon>Uroviricota</taxon>
        <taxon>Caudoviricetes</taxon>
    </lineage>
</organism>
<evidence type="ECO:0000313" key="1">
    <source>
        <dbReference type="EMBL" id="DAD87848.1"/>
    </source>
</evidence>
<protein>
    <submittedName>
        <fullName evidence="1">Uncharacterized protein</fullName>
    </submittedName>
</protein>
<name>A0A8S5N051_9CAUD</name>
<sequence length="402" mass="44897">MVNSAKYNAYKIPTEDELDDKYVDFSSAQSITGTKTFNTIKATYLYIADYLSWHISNYTNHGEAWELLALDNQDYSIQLGNCGFTVDTREDYNMFQVDNVGVHIGRGRLDDTDYPVDNIVNSIDSSSTDKQLATAKAIFSLFQSSGDFKKFNFIQSKPTDAENRRSGYYIVDGAVVKFGLPSNTYQWGTIVQYYNDSTATATSGGDNKSFVQMYFPDKQNYFYIRSFFGNENAWLSKWSVSNGATGNITWGWHKISASSNEINMGSGLSFSSNTSDTMYIPAAFSSTDILHFLKIMQGVGYDMTPSSRSTRSSYVQIGNILICWGICYPSSVGNDTTTTVLFPKSFYWYPTVVMQNTNKGIAIEYRNGQILTGVNGSSFSYYNSAGEISSILWIAIGKAQSF</sequence>
<dbReference type="EMBL" id="BK015029">
    <property type="protein sequence ID" value="DAD87848.1"/>
    <property type="molecule type" value="Genomic_DNA"/>
</dbReference>
<reference evidence="1" key="1">
    <citation type="journal article" date="2021" name="Proc. Natl. Acad. Sci. U.S.A.">
        <title>A Catalog of Tens of Thousands of Viruses from Human Metagenomes Reveals Hidden Associations with Chronic Diseases.</title>
        <authorList>
            <person name="Tisza M.J."/>
            <person name="Buck C.B."/>
        </authorList>
    </citation>
    <scope>NUCLEOTIDE SEQUENCE</scope>
    <source>
        <strain evidence="1">Ct43U4</strain>
    </source>
</reference>
<proteinExistence type="predicted"/>
<accession>A0A8S5N051</accession>